<evidence type="ECO:0000313" key="2">
    <source>
        <dbReference type="Proteomes" id="UP000826540"/>
    </source>
</evidence>
<accession>A0ABX8X025</accession>
<sequence>MKKSKQELLEAKGWKVGTVAEFLELTPEEAALVEVKLAVICSNKTREKS</sequence>
<dbReference type="RefSeq" id="WP_194055712.1">
    <property type="nucleotide sequence ID" value="NZ_CP080598.1"/>
</dbReference>
<reference evidence="1 2" key="1">
    <citation type="journal article" date="2022" name="J. Am. Chem. Soc.">
        <title>Biosynthesis of Guanitoxin Enables Global Environmental Detection in Freshwater Cyanobacteria.</title>
        <authorList>
            <person name="Lima S.T."/>
            <person name="Fallon T.R."/>
            <person name="Cordoza J.L."/>
            <person name="Chekan J.R."/>
            <person name="Delbaje E."/>
            <person name="Hopiavuori A.R."/>
            <person name="Alvarenga D.O."/>
            <person name="Wood S.M."/>
            <person name="Luhavaya H."/>
            <person name="Baumgartner J.T."/>
            <person name="Dorr F.A."/>
            <person name="Etchegaray A."/>
            <person name="Pinto E."/>
            <person name="McKinnie S.M.K."/>
            <person name="Fiore M.F."/>
            <person name="Moore B.S."/>
        </authorList>
    </citation>
    <scope>NUCLEOTIDE SEQUENCE [LARGE SCALE GENOMIC DNA]</scope>
    <source>
        <strain evidence="1 2">ITEP-024</strain>
    </source>
</reference>
<gene>
    <name evidence="1" type="ORF">K2F26_00725</name>
</gene>
<protein>
    <recommendedName>
        <fullName evidence="3">XRE family transcriptional regulator</fullName>
    </recommendedName>
</protein>
<keyword evidence="2" id="KW-1185">Reference proteome</keyword>
<evidence type="ECO:0008006" key="3">
    <source>
        <dbReference type="Google" id="ProtNLM"/>
    </source>
</evidence>
<dbReference type="Proteomes" id="UP000826540">
    <property type="component" value="Chromosome"/>
</dbReference>
<dbReference type="EMBL" id="CP080598">
    <property type="protein sequence ID" value="QYX32000.1"/>
    <property type="molecule type" value="Genomic_DNA"/>
</dbReference>
<evidence type="ECO:0000313" key="1">
    <source>
        <dbReference type="EMBL" id="QYX32000.1"/>
    </source>
</evidence>
<name>A0ABX8X025_9CYAN</name>
<organism evidence="1 2">
    <name type="scientific">Sphaerospermopsis torques-reginae ITEP-024</name>
    <dbReference type="NCBI Taxonomy" id="984208"/>
    <lineage>
        <taxon>Bacteria</taxon>
        <taxon>Bacillati</taxon>
        <taxon>Cyanobacteriota</taxon>
        <taxon>Cyanophyceae</taxon>
        <taxon>Nostocales</taxon>
        <taxon>Aphanizomenonaceae</taxon>
        <taxon>Sphaerospermopsis</taxon>
        <taxon>Sphaerospermopsis torques-reginae</taxon>
    </lineage>
</organism>
<proteinExistence type="predicted"/>